<name>A0A951U410_9CYAN</name>
<dbReference type="PANTHER" id="PTHR43657:SF1">
    <property type="entry name" value="ALTERED INHERITANCE OF MITOCHONDRIA PROTEIN 24, MITOCHONDRIAL"/>
    <property type="match status" value="1"/>
</dbReference>
<gene>
    <name evidence="1" type="ORF">KME07_06875</name>
</gene>
<dbReference type="InterPro" id="IPR016031">
    <property type="entry name" value="Trp_RNA-bd_attenuator-like_dom"/>
</dbReference>
<dbReference type="NCBIfam" id="TIGR00266">
    <property type="entry name" value="TIGR00266 family protein"/>
    <property type="match status" value="1"/>
</dbReference>
<dbReference type="Pfam" id="PF01987">
    <property type="entry name" value="AIM24"/>
    <property type="match status" value="1"/>
</dbReference>
<accession>A0A951U410</accession>
<dbReference type="EMBL" id="JAHHHV010000032">
    <property type="protein sequence ID" value="MBW4465150.1"/>
    <property type="molecule type" value="Genomic_DNA"/>
</dbReference>
<evidence type="ECO:0000313" key="1">
    <source>
        <dbReference type="EMBL" id="MBW4465150.1"/>
    </source>
</evidence>
<dbReference type="InterPro" id="IPR002838">
    <property type="entry name" value="AIM24"/>
</dbReference>
<comment type="caution">
    <text evidence="1">The sequence shown here is derived from an EMBL/GenBank/DDBJ whole genome shotgun (WGS) entry which is preliminary data.</text>
</comment>
<dbReference type="InterPro" id="IPR036983">
    <property type="entry name" value="AIM24_sf"/>
</dbReference>
<protein>
    <submittedName>
        <fullName evidence="1">TIGR00266 family protein</fullName>
    </submittedName>
</protein>
<dbReference type="Gene3D" id="3.60.160.10">
    <property type="entry name" value="Mitochondrial biogenesis AIM24"/>
    <property type="match status" value="1"/>
</dbReference>
<proteinExistence type="predicted"/>
<reference evidence="1" key="2">
    <citation type="journal article" date="2022" name="Microbiol. Resour. Announc.">
        <title>Metagenome Sequencing to Explore Phylogenomics of Terrestrial Cyanobacteria.</title>
        <authorList>
            <person name="Ward R.D."/>
            <person name="Stajich J.E."/>
            <person name="Johansen J.R."/>
            <person name="Huntemann M."/>
            <person name="Clum A."/>
            <person name="Foster B."/>
            <person name="Foster B."/>
            <person name="Roux S."/>
            <person name="Palaniappan K."/>
            <person name="Varghese N."/>
            <person name="Mukherjee S."/>
            <person name="Reddy T.B.K."/>
            <person name="Daum C."/>
            <person name="Copeland A."/>
            <person name="Chen I.A."/>
            <person name="Ivanova N.N."/>
            <person name="Kyrpides N.C."/>
            <person name="Shapiro N."/>
            <person name="Eloe-Fadrosh E.A."/>
            <person name="Pietrasiak N."/>
        </authorList>
    </citation>
    <scope>NUCLEOTIDE SEQUENCE</scope>
    <source>
        <strain evidence="1">GSE-TBD4-15B</strain>
    </source>
</reference>
<dbReference type="SUPFAM" id="SSF51219">
    <property type="entry name" value="TRAP-like"/>
    <property type="match status" value="1"/>
</dbReference>
<dbReference type="Proteomes" id="UP000707356">
    <property type="component" value="Unassembled WGS sequence"/>
</dbReference>
<evidence type="ECO:0000313" key="2">
    <source>
        <dbReference type="Proteomes" id="UP000707356"/>
    </source>
</evidence>
<organism evidence="1 2">
    <name type="scientific">Pegethrix bostrychoides GSE-TBD4-15B</name>
    <dbReference type="NCBI Taxonomy" id="2839662"/>
    <lineage>
        <taxon>Bacteria</taxon>
        <taxon>Bacillati</taxon>
        <taxon>Cyanobacteriota</taxon>
        <taxon>Cyanophyceae</taxon>
        <taxon>Oculatellales</taxon>
        <taxon>Oculatellaceae</taxon>
        <taxon>Pegethrix</taxon>
    </lineage>
</organism>
<reference evidence="1" key="1">
    <citation type="submission" date="2021-05" db="EMBL/GenBank/DDBJ databases">
        <authorList>
            <person name="Pietrasiak N."/>
            <person name="Ward R."/>
            <person name="Stajich J.E."/>
            <person name="Kurbessoian T."/>
        </authorList>
    </citation>
    <scope>NUCLEOTIDE SEQUENCE</scope>
    <source>
        <strain evidence="1">GSE-TBD4-15B</strain>
    </source>
</reference>
<dbReference type="PANTHER" id="PTHR43657">
    <property type="entry name" value="TRYPTOPHAN RNA-BINDING ATTENUATOR PROTEIN-LIKE PROTEIN"/>
    <property type="match status" value="1"/>
</dbReference>
<sequence>MNSIAYKIEHAPSYAQLTLQLASQQTVLAESGAMAAMDTGIQMKSKVRGGLLKGVGRMLGGESLFVSEFTASRPGELLLSPGVPGDIQHYKLAGNGLFLQSSSFVAASPSLEMNTKFQGFKGFFSGESLFLIKVSGSGDLWFSSYGAILEIPVTGDYVVDTGYIVAFEESLSYSVELISGLSWRGLRTGIFGGEGLVCRFQGQGKLWVQSRSLTPLINFLRPFRLTR</sequence>
<dbReference type="AlphaFoldDB" id="A0A951U410"/>